<accession>A0ABY4CD31</accession>
<proteinExistence type="predicted"/>
<dbReference type="Pfam" id="PF03747">
    <property type="entry name" value="ADP_ribosyl_GH"/>
    <property type="match status" value="1"/>
</dbReference>
<dbReference type="InterPro" id="IPR050792">
    <property type="entry name" value="ADP-ribosylglycohydrolase"/>
</dbReference>
<dbReference type="Proteomes" id="UP000830116">
    <property type="component" value="Chromosome"/>
</dbReference>
<evidence type="ECO:0000313" key="1">
    <source>
        <dbReference type="EMBL" id="UOF01576.1"/>
    </source>
</evidence>
<dbReference type="SUPFAM" id="SSF101478">
    <property type="entry name" value="ADP-ribosylglycohydrolase"/>
    <property type="match status" value="1"/>
</dbReference>
<dbReference type="Gene3D" id="1.10.4080.10">
    <property type="entry name" value="ADP-ribosylation/Crystallin J1"/>
    <property type="match status" value="1"/>
</dbReference>
<reference evidence="1" key="1">
    <citation type="submission" date="2022-03" db="EMBL/GenBank/DDBJ databases">
        <title>Genome Identification and Characterization of new species Bdellovibrio reynosense LBG001 sp. nov. from a Mexico soil sample.</title>
        <authorList>
            <person name="Camilli A."/>
            <person name="Ajao Y."/>
            <person name="Guo X."/>
        </authorList>
    </citation>
    <scope>NUCLEOTIDE SEQUENCE</scope>
    <source>
        <strain evidence="1">LBG001</strain>
    </source>
</reference>
<dbReference type="EMBL" id="CP093442">
    <property type="protein sequence ID" value="UOF01576.1"/>
    <property type="molecule type" value="Genomic_DNA"/>
</dbReference>
<protein>
    <submittedName>
        <fullName evidence="1">ADP-ribosylglycohydrolase family protein</fullName>
    </submittedName>
</protein>
<dbReference type="PANTHER" id="PTHR16222">
    <property type="entry name" value="ADP-RIBOSYLGLYCOHYDROLASE"/>
    <property type="match status" value="1"/>
</dbReference>
<gene>
    <name evidence="1" type="ORF">MNR06_01240</name>
</gene>
<organism evidence="1 2">
    <name type="scientific">Bdellovibrio reynosensis</name>
    <dbReference type="NCBI Taxonomy" id="2835041"/>
    <lineage>
        <taxon>Bacteria</taxon>
        <taxon>Pseudomonadati</taxon>
        <taxon>Bdellovibrionota</taxon>
        <taxon>Bdellovibrionia</taxon>
        <taxon>Bdellovibrionales</taxon>
        <taxon>Pseudobdellovibrionaceae</taxon>
        <taxon>Bdellovibrio</taxon>
    </lineage>
</organism>
<dbReference type="RefSeq" id="WP_243538047.1">
    <property type="nucleotide sequence ID" value="NZ_CP093442.1"/>
</dbReference>
<name>A0ABY4CD31_9BACT</name>
<keyword evidence="2" id="KW-1185">Reference proteome</keyword>
<evidence type="ECO:0000313" key="2">
    <source>
        <dbReference type="Proteomes" id="UP000830116"/>
    </source>
</evidence>
<dbReference type="InterPro" id="IPR005502">
    <property type="entry name" value="Ribosyl_crysJ1"/>
</dbReference>
<sequence length="301" mass="32979">MLESKDRILGMLWGLHAGDSLGAPIEFLPPSKVWNAHTEMTGGGSFRWKVGEATDDTDLMLCVLRAIESPKKFSFDILKKEMLKWLDSKPPDIGTTTIRGLVNLKSGLPLRECGYVDNKFQGNGSLMRVAPLCLLEESVVGSYQGGLMLGLNDVIETQTKMTHGHHYCVESDKVLIAALKAIMRGGSKSSVFQAAQHEALKSSPYILERLLQIPVTPWENLKTSGFCVDTLCAALWAFLKIDNLEDALVAVVNRGDDSDSCGAVAGALCGAYYGPQAIPERWLSVLEFRDEIKQICLAGRF</sequence>
<dbReference type="PANTHER" id="PTHR16222:SF12">
    <property type="entry name" value="ADP-RIBOSYLGLYCOHYDROLASE-RELATED"/>
    <property type="match status" value="1"/>
</dbReference>
<dbReference type="InterPro" id="IPR036705">
    <property type="entry name" value="Ribosyl_crysJ1_sf"/>
</dbReference>